<dbReference type="InterPro" id="IPR036388">
    <property type="entry name" value="WH-like_DNA-bd_sf"/>
</dbReference>
<sequence>MEKNGLIDRRPDEKDARRNRLYITDKGKKTADECRYQVNKMQTALFKKFTASEQVMVQDVLERMLEGIKELENEKDE</sequence>
<reference evidence="5" key="1">
    <citation type="submission" date="2019-08" db="EMBL/GenBank/DDBJ databases">
        <authorList>
            <person name="Kucharzyk K."/>
            <person name="Murdoch R.W."/>
            <person name="Higgins S."/>
            <person name="Loffler F."/>
        </authorList>
    </citation>
    <scope>NUCLEOTIDE SEQUENCE</scope>
</reference>
<proteinExistence type="predicted"/>
<evidence type="ECO:0000256" key="1">
    <source>
        <dbReference type="ARBA" id="ARBA00023015"/>
    </source>
</evidence>
<keyword evidence="3" id="KW-0804">Transcription</keyword>
<dbReference type="PROSITE" id="PS50995">
    <property type="entry name" value="HTH_MARR_2"/>
    <property type="match status" value="1"/>
</dbReference>
<dbReference type="Gene3D" id="1.10.10.10">
    <property type="entry name" value="Winged helix-like DNA-binding domain superfamily/Winged helix DNA-binding domain"/>
    <property type="match status" value="1"/>
</dbReference>
<evidence type="ECO:0000256" key="3">
    <source>
        <dbReference type="ARBA" id="ARBA00023163"/>
    </source>
</evidence>
<accession>A0A645AM79</accession>
<feature type="domain" description="HTH marR-type" evidence="4">
    <location>
        <begin position="1"/>
        <end position="66"/>
    </location>
</feature>
<dbReference type="AlphaFoldDB" id="A0A645AM79"/>
<dbReference type="InterPro" id="IPR000835">
    <property type="entry name" value="HTH_MarR-typ"/>
</dbReference>
<dbReference type="PANTHER" id="PTHR42756">
    <property type="entry name" value="TRANSCRIPTIONAL REGULATOR, MARR"/>
    <property type="match status" value="1"/>
</dbReference>
<keyword evidence="2" id="KW-0238">DNA-binding</keyword>
<dbReference type="EMBL" id="VSSQ01014529">
    <property type="protein sequence ID" value="MPM53848.1"/>
    <property type="molecule type" value="Genomic_DNA"/>
</dbReference>
<protein>
    <recommendedName>
        <fullName evidence="4">HTH marR-type domain-containing protein</fullName>
    </recommendedName>
</protein>
<evidence type="ECO:0000313" key="5">
    <source>
        <dbReference type="EMBL" id="MPM53848.1"/>
    </source>
</evidence>
<dbReference type="GO" id="GO:0003700">
    <property type="term" value="F:DNA-binding transcription factor activity"/>
    <property type="evidence" value="ECO:0007669"/>
    <property type="project" value="InterPro"/>
</dbReference>
<dbReference type="PANTHER" id="PTHR42756:SF1">
    <property type="entry name" value="TRANSCRIPTIONAL REPRESSOR OF EMRAB OPERON"/>
    <property type="match status" value="1"/>
</dbReference>
<comment type="caution">
    <text evidence="5">The sequence shown here is derived from an EMBL/GenBank/DDBJ whole genome shotgun (WGS) entry which is preliminary data.</text>
</comment>
<evidence type="ECO:0000259" key="4">
    <source>
        <dbReference type="PROSITE" id="PS50995"/>
    </source>
</evidence>
<gene>
    <name evidence="5" type="ORF">SDC9_100618</name>
</gene>
<organism evidence="5">
    <name type="scientific">bioreactor metagenome</name>
    <dbReference type="NCBI Taxonomy" id="1076179"/>
    <lineage>
        <taxon>unclassified sequences</taxon>
        <taxon>metagenomes</taxon>
        <taxon>ecological metagenomes</taxon>
    </lineage>
</organism>
<dbReference type="SUPFAM" id="SSF46785">
    <property type="entry name" value="Winged helix' DNA-binding domain"/>
    <property type="match status" value="1"/>
</dbReference>
<dbReference type="InterPro" id="IPR036390">
    <property type="entry name" value="WH_DNA-bd_sf"/>
</dbReference>
<dbReference type="GO" id="GO:0003677">
    <property type="term" value="F:DNA binding"/>
    <property type="evidence" value="ECO:0007669"/>
    <property type="project" value="UniProtKB-KW"/>
</dbReference>
<name>A0A645AM79_9ZZZZ</name>
<evidence type="ECO:0000256" key="2">
    <source>
        <dbReference type="ARBA" id="ARBA00023125"/>
    </source>
</evidence>
<keyword evidence="1" id="KW-0805">Transcription regulation</keyword>